<dbReference type="PROSITE" id="PS51257">
    <property type="entry name" value="PROKAR_LIPOPROTEIN"/>
    <property type="match status" value="1"/>
</dbReference>
<name>A0ABP8C9L7_9ACTN</name>
<evidence type="ECO:0000259" key="3">
    <source>
        <dbReference type="Pfam" id="PF26366"/>
    </source>
</evidence>
<dbReference type="RefSeq" id="WP_344899648.1">
    <property type="nucleotide sequence ID" value="NZ_BAABAS010000015.1"/>
</dbReference>
<feature type="domain" description="DUF8094" evidence="3">
    <location>
        <begin position="60"/>
        <end position="348"/>
    </location>
</feature>
<sequence length="350" mass="36732">MPARTQPAHTRPARTLPAHTRPARSAVVAASSLSCLLAVALSTGCSSSSTSSAESKEGPAKPALTKAQAQQVLASYTTAANRAGRRLSGDGLRTVEADPQLTMDDASLKLRRVIKRRPSALKFRETAFYIPRLSGYPHWFVVGAATGPAKQPLRHAMLFNQARPGAPWLLTANPYPASDSLSQIALDPDGYATPVKPNSSKQLAVAPGKLPEAHAALLTGGPSAAGASVLADGPQTSETYKALRKGEKTLAGRGVTLSSRFSAAPYSVYALRTKDRGAVVWYVLKQREAYSSSKHGALSVGGDLLGLVPAKATRSRMDTTVLVQYLATVPPTGRTAVTGIYRKAVTAHGA</sequence>
<feature type="region of interest" description="Disordered" evidence="1">
    <location>
        <begin position="1"/>
        <end position="21"/>
    </location>
</feature>
<keyword evidence="2" id="KW-0732">Signal</keyword>
<evidence type="ECO:0000313" key="5">
    <source>
        <dbReference type="Proteomes" id="UP001501710"/>
    </source>
</evidence>
<proteinExistence type="predicted"/>
<dbReference type="InterPro" id="IPR058407">
    <property type="entry name" value="DUF8094"/>
</dbReference>
<evidence type="ECO:0000313" key="4">
    <source>
        <dbReference type="EMBL" id="GAA4236030.1"/>
    </source>
</evidence>
<evidence type="ECO:0000256" key="1">
    <source>
        <dbReference type="SAM" id="MobiDB-lite"/>
    </source>
</evidence>
<dbReference type="Pfam" id="PF26366">
    <property type="entry name" value="DUF8094"/>
    <property type="match status" value="1"/>
</dbReference>
<feature type="signal peptide" evidence="2">
    <location>
        <begin position="1"/>
        <end position="40"/>
    </location>
</feature>
<reference evidence="5" key="1">
    <citation type="journal article" date="2019" name="Int. J. Syst. Evol. Microbiol.">
        <title>The Global Catalogue of Microorganisms (GCM) 10K type strain sequencing project: providing services to taxonomists for standard genome sequencing and annotation.</title>
        <authorList>
            <consortium name="The Broad Institute Genomics Platform"/>
            <consortium name="The Broad Institute Genome Sequencing Center for Infectious Disease"/>
            <person name="Wu L."/>
            <person name="Ma J."/>
        </authorList>
    </citation>
    <scope>NUCLEOTIDE SEQUENCE [LARGE SCALE GENOMIC DNA]</scope>
    <source>
        <strain evidence="5">JCM 17440</strain>
    </source>
</reference>
<accession>A0ABP8C9L7</accession>
<organism evidence="4 5">
    <name type="scientific">Actinomadura meridiana</name>
    <dbReference type="NCBI Taxonomy" id="559626"/>
    <lineage>
        <taxon>Bacteria</taxon>
        <taxon>Bacillati</taxon>
        <taxon>Actinomycetota</taxon>
        <taxon>Actinomycetes</taxon>
        <taxon>Streptosporangiales</taxon>
        <taxon>Thermomonosporaceae</taxon>
        <taxon>Actinomadura</taxon>
    </lineage>
</organism>
<comment type="caution">
    <text evidence="4">The sequence shown here is derived from an EMBL/GenBank/DDBJ whole genome shotgun (WGS) entry which is preliminary data.</text>
</comment>
<dbReference type="Proteomes" id="UP001501710">
    <property type="component" value="Unassembled WGS sequence"/>
</dbReference>
<dbReference type="EMBL" id="BAABAS010000015">
    <property type="protein sequence ID" value="GAA4236030.1"/>
    <property type="molecule type" value="Genomic_DNA"/>
</dbReference>
<keyword evidence="5" id="KW-1185">Reference proteome</keyword>
<gene>
    <name evidence="4" type="ORF">GCM10022254_44660</name>
</gene>
<protein>
    <recommendedName>
        <fullName evidence="3">DUF8094 domain-containing protein</fullName>
    </recommendedName>
</protein>
<feature type="chain" id="PRO_5046178739" description="DUF8094 domain-containing protein" evidence="2">
    <location>
        <begin position="41"/>
        <end position="350"/>
    </location>
</feature>
<feature type="region of interest" description="Disordered" evidence="1">
    <location>
        <begin position="47"/>
        <end position="66"/>
    </location>
</feature>
<evidence type="ECO:0000256" key="2">
    <source>
        <dbReference type="SAM" id="SignalP"/>
    </source>
</evidence>